<dbReference type="InterPro" id="IPR051049">
    <property type="entry name" value="Dienelactone_hydrolase-like"/>
</dbReference>
<evidence type="ECO:0000259" key="1">
    <source>
        <dbReference type="Pfam" id="PF01738"/>
    </source>
</evidence>
<dbReference type="PANTHER" id="PTHR46623">
    <property type="entry name" value="CARBOXYMETHYLENEBUTENOLIDASE-RELATED"/>
    <property type="match status" value="1"/>
</dbReference>
<dbReference type="AlphaFoldDB" id="A0AAD6LU68"/>
<reference evidence="2" key="1">
    <citation type="journal article" date="2023" name="Mol. Ecol. Resour.">
        <title>Chromosome-level genome assembly of a triploid poplar Populus alba 'Berolinensis'.</title>
        <authorList>
            <person name="Chen S."/>
            <person name="Yu Y."/>
            <person name="Wang X."/>
            <person name="Wang S."/>
            <person name="Zhang T."/>
            <person name="Zhou Y."/>
            <person name="He R."/>
            <person name="Meng N."/>
            <person name="Wang Y."/>
            <person name="Liu W."/>
            <person name="Liu Z."/>
            <person name="Liu J."/>
            <person name="Guo Q."/>
            <person name="Huang H."/>
            <person name="Sederoff R.R."/>
            <person name="Wang G."/>
            <person name="Qu G."/>
            <person name="Chen S."/>
        </authorList>
    </citation>
    <scope>NUCLEOTIDE SEQUENCE</scope>
    <source>
        <strain evidence="2">SC-2020</strain>
    </source>
</reference>
<dbReference type="PANTHER" id="PTHR46623:SF6">
    <property type="entry name" value="ALPHA_BETA-HYDROLASES SUPERFAMILY PROTEIN"/>
    <property type="match status" value="1"/>
</dbReference>
<proteinExistence type="predicted"/>
<feature type="domain" description="Dienelactone hydrolase" evidence="1">
    <location>
        <begin position="75"/>
        <end position="163"/>
    </location>
</feature>
<accession>A0AAD6LU68</accession>
<dbReference type="InterPro" id="IPR002925">
    <property type="entry name" value="Dienelactn_hydro"/>
</dbReference>
<comment type="caution">
    <text evidence="2">The sequence shown here is derived from an EMBL/GenBank/DDBJ whole genome shotgun (WGS) entry which is preliminary data.</text>
</comment>
<dbReference type="Gene3D" id="3.40.50.1820">
    <property type="entry name" value="alpha/beta hydrolase"/>
    <property type="match status" value="2"/>
</dbReference>
<dbReference type="Pfam" id="PF01738">
    <property type="entry name" value="DLH"/>
    <property type="match status" value="2"/>
</dbReference>
<evidence type="ECO:0000313" key="3">
    <source>
        <dbReference type="Proteomes" id="UP001164929"/>
    </source>
</evidence>
<dbReference type="EMBL" id="JAQIZT010000014">
    <property type="protein sequence ID" value="KAJ6973286.1"/>
    <property type="molecule type" value="Genomic_DNA"/>
</dbReference>
<gene>
    <name evidence="2" type="ORF">NC653_033577</name>
</gene>
<sequence>MIFLTFSKPTPSLTQKNGEKGRVISDPSSSASRIFAAARRNPFSISGSRFQVRAMAGSASQPFKKIQIQRDDTTFDAYVVGKEDAPGIVVLQEWWGVDFEIKNHAVKISQLGPGFKALIPDLYRGKVGLDVAEAQHLMDGLDWQGAVKDIQASVNWLKTNGSNKLRLIFTESWLFEHAIKALDGLTKQAPDMFERVKEEGVCPHDTTFVALLPVCVLNMVVEIGLELFQLNVETGLLVEVSEITKRMPFEPAWVLWGLVRFMEQLRWGMKWGGGYFNCSHTIVGDAWCYQIVMRVWGNGVLVIIEFGPKHNSMEAYNNSTFSLGLRAGVTGFCMGGALSIASSVLVPEVDAVVAFYGVPSSQLADPAQAKAPVQAHFGELDNFVGFSDVTAAKALEEKLKASGIPYEVHIYPGNAHAFMNRSPEGVKRRKGMGLPDEDEASAELAWSRFTTWMTRYLSA</sequence>
<organism evidence="2 3">
    <name type="scientific">Populus alba x Populus x berolinensis</name>
    <dbReference type="NCBI Taxonomy" id="444605"/>
    <lineage>
        <taxon>Eukaryota</taxon>
        <taxon>Viridiplantae</taxon>
        <taxon>Streptophyta</taxon>
        <taxon>Embryophyta</taxon>
        <taxon>Tracheophyta</taxon>
        <taxon>Spermatophyta</taxon>
        <taxon>Magnoliopsida</taxon>
        <taxon>eudicotyledons</taxon>
        <taxon>Gunneridae</taxon>
        <taxon>Pentapetalae</taxon>
        <taxon>rosids</taxon>
        <taxon>fabids</taxon>
        <taxon>Malpighiales</taxon>
        <taxon>Salicaceae</taxon>
        <taxon>Saliceae</taxon>
        <taxon>Populus</taxon>
    </lineage>
</organism>
<feature type="domain" description="Dienelactone hydrolase" evidence="1">
    <location>
        <begin position="326"/>
        <end position="456"/>
    </location>
</feature>
<dbReference type="InterPro" id="IPR029058">
    <property type="entry name" value="AB_hydrolase_fold"/>
</dbReference>
<evidence type="ECO:0000313" key="2">
    <source>
        <dbReference type="EMBL" id="KAJ6973286.1"/>
    </source>
</evidence>
<name>A0AAD6LU68_9ROSI</name>
<dbReference type="SUPFAM" id="SSF53474">
    <property type="entry name" value="alpha/beta-Hydrolases"/>
    <property type="match status" value="2"/>
</dbReference>
<keyword evidence="3" id="KW-1185">Reference proteome</keyword>
<dbReference type="Proteomes" id="UP001164929">
    <property type="component" value="Chromosome 14"/>
</dbReference>
<dbReference type="GO" id="GO:0016787">
    <property type="term" value="F:hydrolase activity"/>
    <property type="evidence" value="ECO:0007669"/>
    <property type="project" value="InterPro"/>
</dbReference>
<protein>
    <recommendedName>
        <fullName evidence="1">Dienelactone hydrolase domain-containing protein</fullName>
    </recommendedName>
</protein>